<protein>
    <submittedName>
        <fullName evidence="2">Uncharacterized protein</fullName>
    </submittedName>
</protein>
<feature type="region of interest" description="Disordered" evidence="1">
    <location>
        <begin position="291"/>
        <end position="314"/>
    </location>
</feature>
<name>A0AAD8TZJ0_LOLMU</name>
<feature type="region of interest" description="Disordered" evidence="1">
    <location>
        <begin position="65"/>
        <end position="88"/>
    </location>
</feature>
<accession>A0AAD8TZJ0</accession>
<reference evidence="2" key="1">
    <citation type="submission" date="2023-07" db="EMBL/GenBank/DDBJ databases">
        <title>A chromosome-level genome assembly of Lolium multiflorum.</title>
        <authorList>
            <person name="Chen Y."/>
            <person name="Copetti D."/>
            <person name="Kolliker R."/>
            <person name="Studer B."/>
        </authorList>
    </citation>
    <scope>NUCLEOTIDE SEQUENCE</scope>
    <source>
        <strain evidence="2">02402/16</strain>
        <tissue evidence="2">Leaf</tissue>
    </source>
</reference>
<comment type="caution">
    <text evidence="2">The sequence shown here is derived from an EMBL/GenBank/DDBJ whole genome shotgun (WGS) entry which is preliminary data.</text>
</comment>
<evidence type="ECO:0000313" key="3">
    <source>
        <dbReference type="Proteomes" id="UP001231189"/>
    </source>
</evidence>
<dbReference type="EMBL" id="JAUUTY010000001">
    <property type="protein sequence ID" value="KAK1695872.1"/>
    <property type="molecule type" value="Genomic_DNA"/>
</dbReference>
<evidence type="ECO:0000313" key="2">
    <source>
        <dbReference type="EMBL" id="KAK1695872.1"/>
    </source>
</evidence>
<dbReference type="AlphaFoldDB" id="A0AAD8TZJ0"/>
<evidence type="ECO:0000256" key="1">
    <source>
        <dbReference type="SAM" id="MobiDB-lite"/>
    </source>
</evidence>
<sequence>MRPGGMSSTLTWSSPDFTTARLTPAPRRITDLGAGLRALGPSFLGACQTPLLSITPRVELKSSGLSGSGRMAGVSAQPRGPWGLEPQDPRIWTTHQLGRLLTPRVDEWKTAARTLSWLINKAFVREYMHQLRPQVVGAAEPNTEGATEAGSAALEYGVGCLAYTPALRHVASPSKFQPLVPVKFEGKTNPKEFLTLYITAMIVAGANQKIMFNWFPMALKGTSLSWLMHLPKDSIAEDVAIIGAFMMNVGDKNMREQLNMRPVRNTHETWAMVDLFSLVEEGRLASEDAVREAATGVSPGATHRKKGGSHKCGPPQVLASEPSAPAGIGQKSQGAEKVVVVKPATKKWCPLHESDDHDACDCSTIITYAEGRKKRWAEQVASGAFRNCFRCNQPGHHAKNYTAQVGPRAPAAERVATGEETLLKVHDRGMDGAEETQPLLRTTFGVLRRTVTEMMMSARLTHMSMIARVHTEELTL</sequence>
<gene>
    <name evidence="2" type="ORF">QYE76_012569</name>
</gene>
<dbReference type="Proteomes" id="UP001231189">
    <property type="component" value="Unassembled WGS sequence"/>
</dbReference>
<proteinExistence type="predicted"/>
<keyword evidence="3" id="KW-1185">Reference proteome</keyword>
<organism evidence="2 3">
    <name type="scientific">Lolium multiflorum</name>
    <name type="common">Italian ryegrass</name>
    <name type="synonym">Lolium perenne subsp. multiflorum</name>
    <dbReference type="NCBI Taxonomy" id="4521"/>
    <lineage>
        <taxon>Eukaryota</taxon>
        <taxon>Viridiplantae</taxon>
        <taxon>Streptophyta</taxon>
        <taxon>Embryophyta</taxon>
        <taxon>Tracheophyta</taxon>
        <taxon>Spermatophyta</taxon>
        <taxon>Magnoliopsida</taxon>
        <taxon>Liliopsida</taxon>
        <taxon>Poales</taxon>
        <taxon>Poaceae</taxon>
        <taxon>BOP clade</taxon>
        <taxon>Pooideae</taxon>
        <taxon>Poodae</taxon>
        <taxon>Poeae</taxon>
        <taxon>Poeae Chloroplast Group 2 (Poeae type)</taxon>
        <taxon>Loliodinae</taxon>
        <taxon>Loliinae</taxon>
        <taxon>Lolium</taxon>
    </lineage>
</organism>